<feature type="transmembrane region" description="Helical" evidence="2">
    <location>
        <begin position="384"/>
        <end position="404"/>
    </location>
</feature>
<dbReference type="Proteomes" id="UP000077701">
    <property type="component" value="Unassembled WGS sequence"/>
</dbReference>
<feature type="region of interest" description="Disordered" evidence="1">
    <location>
        <begin position="1"/>
        <end position="31"/>
    </location>
</feature>
<reference evidence="4" key="2">
    <citation type="submission" date="2016-04" db="EMBL/GenBank/DDBJ databases">
        <title>Planomonospora sphaerica JCM9374 whole genome shotgun sequence.</title>
        <authorList>
            <person name="Suzuki T."/>
            <person name="Dohra H."/>
            <person name="Kodani S."/>
        </authorList>
    </citation>
    <scope>NUCLEOTIDE SEQUENCE [LARGE SCALE GENOMIC DNA]</scope>
    <source>
        <strain evidence="4">JCM 9374</strain>
    </source>
</reference>
<name>A0A171DE77_9ACTN</name>
<accession>A0A171DE77</accession>
<dbReference type="STRING" id="161355.PS9374_03780"/>
<proteinExistence type="predicted"/>
<evidence type="ECO:0000256" key="1">
    <source>
        <dbReference type="SAM" id="MobiDB-lite"/>
    </source>
</evidence>
<evidence type="ECO:0000313" key="3">
    <source>
        <dbReference type="EMBL" id="GAT68119.1"/>
    </source>
</evidence>
<evidence type="ECO:0000256" key="2">
    <source>
        <dbReference type="SAM" id="Phobius"/>
    </source>
</evidence>
<dbReference type="EMBL" id="BDCX01000008">
    <property type="protein sequence ID" value="GAT68119.1"/>
    <property type="molecule type" value="Genomic_DNA"/>
</dbReference>
<feature type="transmembrane region" description="Helical" evidence="2">
    <location>
        <begin position="148"/>
        <end position="169"/>
    </location>
</feature>
<evidence type="ECO:0000313" key="4">
    <source>
        <dbReference type="Proteomes" id="UP000077701"/>
    </source>
</evidence>
<feature type="transmembrane region" description="Helical" evidence="2">
    <location>
        <begin position="292"/>
        <end position="312"/>
    </location>
</feature>
<dbReference type="RefSeq" id="WP_230880755.1">
    <property type="nucleotide sequence ID" value="NZ_BDCX01000008.1"/>
</dbReference>
<protein>
    <submittedName>
        <fullName evidence="3">Lipopolysaccharide biosynthesis protein</fullName>
    </submittedName>
</protein>
<sequence length="463" mass="50536">MSGTAGSSSSSGALAGLSPPSPSAVEGRQPRRPGPGWPLSVIFLGFPLWWVTGFSAFIFLIMSVPMVLELWRRGTVRVPRGFAMWLLFLVWMLLGALMLFVDAPYGVPGAEPNRILVFAYRAAWYFSITVVLLYVGNLTEEELPTERVVRLLSFMFVVTVGGGLLGVLLPHLEFPSLLELVLPKSLSRNDLVASLIHPKAATSTTFLGYEESRPIAPFAYANSWGANLALFLPFFLLAHSRGGRWRRLLLPAVLLLCLWPVIYSLNRGLWGVLGLGAAYMTFRFARKGNKWALRLAVGGAVALLLVFAGSPLKALFEQRLDTPHSNERRGQLYEVTVVSTLIGSPVVGFGSTRDLQGSFASVGGGERPGCKGCGVPPLGTQGSLWFLIFSHGTVGAGLFLGFMVRRFAAHWRDPDRVAIAGCCVLLSFAVFLLIYDLLDVPLYTVMIALALMWRRERMEVAGG</sequence>
<keyword evidence="2" id="KW-0812">Transmembrane</keyword>
<feature type="transmembrane region" description="Helical" evidence="2">
    <location>
        <begin position="218"/>
        <end position="238"/>
    </location>
</feature>
<dbReference type="AlphaFoldDB" id="A0A171DE77"/>
<comment type="caution">
    <text evidence="3">The sequence shown here is derived from an EMBL/GenBank/DDBJ whole genome shotgun (WGS) entry which is preliminary data.</text>
</comment>
<organism evidence="3 4">
    <name type="scientific">Planomonospora sphaerica</name>
    <dbReference type="NCBI Taxonomy" id="161355"/>
    <lineage>
        <taxon>Bacteria</taxon>
        <taxon>Bacillati</taxon>
        <taxon>Actinomycetota</taxon>
        <taxon>Actinomycetes</taxon>
        <taxon>Streptosporangiales</taxon>
        <taxon>Streptosporangiaceae</taxon>
        <taxon>Planomonospora</taxon>
    </lineage>
</organism>
<gene>
    <name evidence="3" type="ORF">PS9374_03780</name>
</gene>
<feature type="transmembrane region" description="Helical" evidence="2">
    <location>
        <begin position="82"/>
        <end position="103"/>
    </location>
</feature>
<reference evidence="3 4" key="1">
    <citation type="journal article" date="2016" name="Genome Announc.">
        <title>Draft Genome Sequence of Planomonospora sphaerica JCM9374, a Rare Actinomycete.</title>
        <authorList>
            <person name="Dohra H."/>
            <person name="Suzuki T."/>
            <person name="Inoue Y."/>
            <person name="Kodani S."/>
        </authorList>
    </citation>
    <scope>NUCLEOTIDE SEQUENCE [LARGE SCALE GENOMIC DNA]</scope>
    <source>
        <strain evidence="3 4">JCM 9374</strain>
    </source>
</reference>
<feature type="transmembrane region" description="Helical" evidence="2">
    <location>
        <begin position="37"/>
        <end position="61"/>
    </location>
</feature>
<feature type="compositionally biased region" description="Low complexity" evidence="1">
    <location>
        <begin position="1"/>
        <end position="18"/>
    </location>
</feature>
<feature type="transmembrane region" description="Helical" evidence="2">
    <location>
        <begin position="245"/>
        <end position="262"/>
    </location>
</feature>
<feature type="transmembrane region" description="Helical" evidence="2">
    <location>
        <begin position="115"/>
        <end position="136"/>
    </location>
</feature>
<keyword evidence="4" id="KW-1185">Reference proteome</keyword>
<keyword evidence="2" id="KW-1133">Transmembrane helix</keyword>
<feature type="transmembrane region" description="Helical" evidence="2">
    <location>
        <begin position="416"/>
        <end position="434"/>
    </location>
</feature>
<keyword evidence="2" id="KW-0472">Membrane</keyword>